<evidence type="ECO:0000313" key="2">
    <source>
        <dbReference type="EMBL" id="MEQ3511077.1"/>
    </source>
</evidence>
<feature type="signal peptide" evidence="1">
    <location>
        <begin position="1"/>
        <end position="17"/>
    </location>
</feature>
<gene>
    <name evidence="2" type="ORF">ABM124_07115</name>
</gene>
<dbReference type="EMBL" id="JBECZB010000008">
    <property type="protein sequence ID" value="MEQ3511077.1"/>
    <property type="molecule type" value="Genomic_DNA"/>
</dbReference>
<reference evidence="2 3" key="1">
    <citation type="submission" date="2024-05" db="EMBL/GenBank/DDBJ databases">
        <authorList>
            <person name="Matzinger S.R."/>
            <person name="Bankers L."/>
            <person name="Rossheim A."/>
            <person name="Hetherington-Rauth M.C."/>
            <person name="Smith A."/>
            <person name="Baird S."/>
            <person name="Polanco D."/>
        </authorList>
    </citation>
    <scope>NUCLEOTIDE SEQUENCE [LARGE SCALE GENOMIC DNA]</scope>
    <source>
        <strain evidence="2 3">2024CJ-00066</strain>
    </source>
</reference>
<sequence length="41" mass="4285">MKTLILICTLSALAACATPSEQGGTQVYGEIKAGIETRHAH</sequence>
<accession>A0ABV1JKQ7</accession>
<dbReference type="RefSeq" id="WP_349273124.1">
    <property type="nucleotide sequence ID" value="NZ_JBECZB010000008.1"/>
</dbReference>
<keyword evidence="3" id="KW-1185">Reference proteome</keyword>
<protein>
    <recommendedName>
        <fullName evidence="4">Lipoprotein</fullName>
    </recommendedName>
</protein>
<dbReference type="Proteomes" id="UP001447151">
    <property type="component" value="Unassembled WGS sequence"/>
</dbReference>
<evidence type="ECO:0000313" key="3">
    <source>
        <dbReference type="Proteomes" id="UP001447151"/>
    </source>
</evidence>
<evidence type="ECO:0000256" key="1">
    <source>
        <dbReference type="SAM" id="SignalP"/>
    </source>
</evidence>
<keyword evidence="1" id="KW-0732">Signal</keyword>
<proteinExistence type="predicted"/>
<name>A0ABV1JKQ7_NEIPO</name>
<feature type="chain" id="PRO_5046474788" description="Lipoprotein" evidence="1">
    <location>
        <begin position="18"/>
        <end position="41"/>
    </location>
</feature>
<dbReference type="PROSITE" id="PS51257">
    <property type="entry name" value="PROKAR_LIPOPROTEIN"/>
    <property type="match status" value="1"/>
</dbReference>
<organism evidence="2 3">
    <name type="scientific">Neisseria polysaccharea</name>
    <dbReference type="NCBI Taxonomy" id="489"/>
    <lineage>
        <taxon>Bacteria</taxon>
        <taxon>Pseudomonadati</taxon>
        <taxon>Pseudomonadota</taxon>
        <taxon>Betaproteobacteria</taxon>
        <taxon>Neisseriales</taxon>
        <taxon>Neisseriaceae</taxon>
        <taxon>Neisseria</taxon>
    </lineage>
</organism>
<comment type="caution">
    <text evidence="2">The sequence shown here is derived from an EMBL/GenBank/DDBJ whole genome shotgun (WGS) entry which is preliminary data.</text>
</comment>
<evidence type="ECO:0008006" key="4">
    <source>
        <dbReference type="Google" id="ProtNLM"/>
    </source>
</evidence>